<dbReference type="SUPFAM" id="SSF102400">
    <property type="entry name" value="DNA polymerase III chi subunit"/>
    <property type="match status" value="1"/>
</dbReference>
<evidence type="ECO:0000313" key="2">
    <source>
        <dbReference type="Proteomes" id="UP000268229"/>
    </source>
</evidence>
<keyword evidence="1" id="KW-0808">Transferase</keyword>
<gene>
    <name evidence="1" type="primary">holC</name>
    <name evidence="1" type="ORF">NCTC12227_00377</name>
</gene>
<evidence type="ECO:0000313" key="1">
    <source>
        <dbReference type="EMBL" id="VEJ20667.1"/>
    </source>
</evidence>
<dbReference type="PANTHER" id="PTHR38767">
    <property type="entry name" value="DNA POLYMERASE III SUBUNIT CHI"/>
    <property type="match status" value="1"/>
</dbReference>
<reference evidence="1 2" key="1">
    <citation type="submission" date="2018-12" db="EMBL/GenBank/DDBJ databases">
        <authorList>
            <consortium name="Pathogen Informatics"/>
        </authorList>
    </citation>
    <scope>NUCLEOTIDE SEQUENCE [LARGE SCALE GENOMIC DNA]</scope>
    <source>
        <strain evidence="1 2">NCTC12227</strain>
    </source>
</reference>
<dbReference type="Pfam" id="PF04364">
    <property type="entry name" value="DNA_pol3_chi"/>
    <property type="match status" value="1"/>
</dbReference>
<dbReference type="Gene3D" id="3.40.50.10110">
    <property type="entry name" value="DNA polymerase III subunit chi"/>
    <property type="match status" value="1"/>
</dbReference>
<proteinExistence type="predicted"/>
<protein>
    <submittedName>
        <fullName evidence="1">DNA polymerase III subunit chi</fullName>
        <ecNumber evidence="1">2.7.7.7</ecNumber>
    </submittedName>
</protein>
<dbReference type="Proteomes" id="UP000268229">
    <property type="component" value="Chromosome"/>
</dbReference>
<dbReference type="GO" id="GO:0006260">
    <property type="term" value="P:DNA replication"/>
    <property type="evidence" value="ECO:0007669"/>
    <property type="project" value="InterPro"/>
</dbReference>
<dbReference type="GO" id="GO:0032298">
    <property type="term" value="P:positive regulation of DNA-templated DNA replication initiation"/>
    <property type="evidence" value="ECO:0007669"/>
    <property type="project" value="TreeGrafter"/>
</dbReference>
<keyword evidence="1" id="KW-0548">Nucleotidyltransferase</keyword>
<dbReference type="STRING" id="326522.BWD08_01630"/>
<keyword evidence="2" id="KW-1185">Reference proteome</keyword>
<sequence length="146" mass="16340">MPKATFYTHVGNPYAFTCRLAARAMQSGSRVLVWADSPEAVARLDIDLWQFEPTSFLPHEIWETGQTCPQNVPVVLAYGHTLPETESGLVVLNLAPDFWCDAPVPPARVLEIVGSSLEELAEARERFRAYRNSGFEIEHHNMQGKA</sequence>
<dbReference type="KEGG" id="nani:NCTC12227_00377"/>
<dbReference type="AlphaFoldDB" id="A0A1X3CME7"/>
<dbReference type="EC" id="2.7.7.7" evidence="1"/>
<name>A0A1X3CME7_9NEIS</name>
<dbReference type="InterPro" id="IPR036768">
    <property type="entry name" value="PolIII_chi_sf"/>
</dbReference>
<dbReference type="GO" id="GO:0003887">
    <property type="term" value="F:DNA-directed DNA polymerase activity"/>
    <property type="evidence" value="ECO:0007669"/>
    <property type="project" value="UniProtKB-EC"/>
</dbReference>
<dbReference type="PANTHER" id="PTHR38767:SF1">
    <property type="entry name" value="DNA POLYMERASE III SUBUNIT CHI"/>
    <property type="match status" value="1"/>
</dbReference>
<dbReference type="InterPro" id="IPR007459">
    <property type="entry name" value="DNA_pol3_chi"/>
</dbReference>
<organism evidence="1 2">
    <name type="scientific">Neisseria animaloris</name>
    <dbReference type="NCBI Taxonomy" id="326522"/>
    <lineage>
        <taxon>Bacteria</taxon>
        <taxon>Pseudomonadati</taxon>
        <taxon>Pseudomonadota</taxon>
        <taxon>Betaproteobacteria</taxon>
        <taxon>Neisseriales</taxon>
        <taxon>Neisseriaceae</taxon>
        <taxon>Neisseria</taxon>
    </lineage>
</organism>
<dbReference type="RefSeq" id="WP_085389409.1">
    <property type="nucleotide sequence ID" value="NZ_LR134440.1"/>
</dbReference>
<dbReference type="OrthoDB" id="5297568at2"/>
<dbReference type="GO" id="GO:0003677">
    <property type="term" value="F:DNA binding"/>
    <property type="evidence" value="ECO:0007669"/>
    <property type="project" value="InterPro"/>
</dbReference>
<dbReference type="EMBL" id="LR134516">
    <property type="protein sequence ID" value="VEJ20667.1"/>
    <property type="molecule type" value="Genomic_DNA"/>
</dbReference>
<accession>A0A1X3CME7</accession>